<dbReference type="PANTHER" id="PTHR30472:SF24">
    <property type="entry name" value="FERRIC ENTEROBACTIN TRANSPORT SYSTEM PERMEASE PROTEIN FEPG"/>
    <property type="match status" value="1"/>
</dbReference>
<evidence type="ECO:0000256" key="1">
    <source>
        <dbReference type="ARBA" id="ARBA00004651"/>
    </source>
</evidence>
<feature type="transmembrane region" description="Helical" evidence="8">
    <location>
        <begin position="115"/>
        <end position="133"/>
    </location>
</feature>
<dbReference type="RefSeq" id="WP_197002387.1">
    <property type="nucleotide sequence ID" value="NZ_BONS01000003.1"/>
</dbReference>
<dbReference type="GO" id="GO:0022857">
    <property type="term" value="F:transmembrane transporter activity"/>
    <property type="evidence" value="ECO:0007669"/>
    <property type="project" value="InterPro"/>
</dbReference>
<gene>
    <name evidence="9" type="ORF">IW245_001444</name>
</gene>
<dbReference type="EMBL" id="JADOUF010000001">
    <property type="protein sequence ID" value="MBG6135250.1"/>
    <property type="molecule type" value="Genomic_DNA"/>
</dbReference>
<feature type="transmembrane region" description="Helical" evidence="8">
    <location>
        <begin position="324"/>
        <end position="344"/>
    </location>
</feature>
<dbReference type="PANTHER" id="PTHR30472">
    <property type="entry name" value="FERRIC ENTEROBACTIN TRANSPORT SYSTEM PERMEASE PROTEIN"/>
    <property type="match status" value="1"/>
</dbReference>
<feature type="transmembrane region" description="Helical" evidence="8">
    <location>
        <begin position="169"/>
        <end position="188"/>
    </location>
</feature>
<evidence type="ECO:0000256" key="5">
    <source>
        <dbReference type="ARBA" id="ARBA00022692"/>
    </source>
</evidence>
<dbReference type="AlphaFoldDB" id="A0A8J7G9C6"/>
<evidence type="ECO:0000256" key="6">
    <source>
        <dbReference type="ARBA" id="ARBA00022989"/>
    </source>
</evidence>
<evidence type="ECO:0000256" key="4">
    <source>
        <dbReference type="ARBA" id="ARBA00022475"/>
    </source>
</evidence>
<reference evidence="9" key="1">
    <citation type="submission" date="2020-11" db="EMBL/GenBank/DDBJ databases">
        <title>Sequencing the genomes of 1000 actinobacteria strains.</title>
        <authorList>
            <person name="Klenk H.-P."/>
        </authorList>
    </citation>
    <scope>NUCLEOTIDE SEQUENCE</scope>
    <source>
        <strain evidence="9">DSM 45356</strain>
    </source>
</reference>
<comment type="caution">
    <text evidence="9">The sequence shown here is derived from an EMBL/GenBank/DDBJ whole genome shotgun (WGS) entry which is preliminary data.</text>
</comment>
<keyword evidence="7 8" id="KW-0472">Membrane</keyword>
<dbReference type="GO" id="GO:0033214">
    <property type="term" value="P:siderophore-iron import into cell"/>
    <property type="evidence" value="ECO:0007669"/>
    <property type="project" value="TreeGrafter"/>
</dbReference>
<dbReference type="Gene3D" id="1.10.3470.10">
    <property type="entry name" value="ABC transporter involved in vitamin B12 uptake, BtuC"/>
    <property type="match status" value="1"/>
</dbReference>
<accession>A0A8J7G9C6</accession>
<organism evidence="9 10">
    <name type="scientific">Longispora fulva</name>
    <dbReference type="NCBI Taxonomy" id="619741"/>
    <lineage>
        <taxon>Bacteria</taxon>
        <taxon>Bacillati</taxon>
        <taxon>Actinomycetota</taxon>
        <taxon>Actinomycetes</taxon>
        <taxon>Micromonosporales</taxon>
        <taxon>Micromonosporaceae</taxon>
        <taxon>Longispora</taxon>
    </lineage>
</organism>
<keyword evidence="10" id="KW-1185">Reference proteome</keyword>
<evidence type="ECO:0000256" key="3">
    <source>
        <dbReference type="ARBA" id="ARBA00022448"/>
    </source>
</evidence>
<comment type="subcellular location">
    <subcellularLocation>
        <location evidence="1">Cell membrane</location>
        <topology evidence="1">Multi-pass membrane protein</topology>
    </subcellularLocation>
</comment>
<evidence type="ECO:0000313" key="10">
    <source>
        <dbReference type="Proteomes" id="UP000622552"/>
    </source>
</evidence>
<keyword evidence="4" id="KW-1003">Cell membrane</keyword>
<feature type="transmembrane region" description="Helical" evidence="8">
    <location>
        <begin position="30"/>
        <end position="49"/>
    </location>
</feature>
<protein>
    <submittedName>
        <fullName evidence="9">Iron complex transport system permease protein</fullName>
    </submittedName>
</protein>
<name>A0A8J7G9C6_9ACTN</name>
<comment type="similarity">
    <text evidence="2">Belongs to the binding-protein-dependent transport system permease family. FecCD subfamily.</text>
</comment>
<keyword evidence="5 8" id="KW-0812">Transmembrane</keyword>
<keyword evidence="3" id="KW-0813">Transport</keyword>
<dbReference type="Proteomes" id="UP000622552">
    <property type="component" value="Unassembled WGS sequence"/>
</dbReference>
<dbReference type="Pfam" id="PF01032">
    <property type="entry name" value="FecCD"/>
    <property type="match status" value="1"/>
</dbReference>
<dbReference type="InterPro" id="IPR000522">
    <property type="entry name" value="ABC_transptr_permease_BtuC"/>
</dbReference>
<dbReference type="InterPro" id="IPR037294">
    <property type="entry name" value="ABC_BtuC-like"/>
</dbReference>
<evidence type="ECO:0000256" key="7">
    <source>
        <dbReference type="ARBA" id="ARBA00023136"/>
    </source>
</evidence>
<keyword evidence="6 8" id="KW-1133">Transmembrane helix</keyword>
<evidence type="ECO:0000256" key="8">
    <source>
        <dbReference type="SAM" id="Phobius"/>
    </source>
</evidence>
<evidence type="ECO:0000313" key="9">
    <source>
        <dbReference type="EMBL" id="MBG6135250.1"/>
    </source>
</evidence>
<feature type="transmembrane region" description="Helical" evidence="8">
    <location>
        <begin position="258"/>
        <end position="285"/>
    </location>
</feature>
<proteinExistence type="inferred from homology"/>
<dbReference type="CDD" id="cd06550">
    <property type="entry name" value="TM_ABC_iron-siderophores_like"/>
    <property type="match status" value="1"/>
</dbReference>
<sequence length="352" mass="35590">MRTPRTPARPATRTLRTPGDRLSLRYAPRAATVCVLLAAGALAVGLVALTTGDFPLTVSEVGAWLVGRGDGGTDFVVGTLRLPRLLTALLVGAGLGVSGGLFQSLTRNPLGSPDIVGFTTGSATGALVAILLLGGDPFAVAAGAVLGGLGTAAVVYLLAVRGGVQGTRLILMGIGVSAILLSVNAYLITRASWQDALAAQSWLIGTLNGRRWEHVVPLALACAVLLPVALYQGRRLALLEMGDDAAHALGVPVQRTRLVLVAVGVGLAAVATAAAGPIGFVALAGPQIARRLTRSTGAALLPAALTGALLLAGCDLATQRLAPSLPVGIATGAVGGCYLAWLLAHSWRKANR</sequence>
<evidence type="ECO:0000256" key="2">
    <source>
        <dbReference type="ARBA" id="ARBA00007935"/>
    </source>
</evidence>
<feature type="transmembrane region" description="Helical" evidence="8">
    <location>
        <begin position="85"/>
        <end position="103"/>
    </location>
</feature>
<feature type="transmembrane region" description="Helical" evidence="8">
    <location>
        <begin position="139"/>
        <end position="160"/>
    </location>
</feature>
<dbReference type="GO" id="GO:0005886">
    <property type="term" value="C:plasma membrane"/>
    <property type="evidence" value="ECO:0007669"/>
    <property type="project" value="UniProtKB-SubCell"/>
</dbReference>
<feature type="transmembrane region" description="Helical" evidence="8">
    <location>
        <begin position="297"/>
        <end position="318"/>
    </location>
</feature>
<dbReference type="SUPFAM" id="SSF81345">
    <property type="entry name" value="ABC transporter involved in vitamin B12 uptake, BtuC"/>
    <property type="match status" value="1"/>
</dbReference>